<sequence length="53" mass="5575">HQNLMKVSKKKSIPAVLRWTPSGLKSSTRLAEVPGGPMMNPCSSAIAGPTSLL</sequence>
<feature type="non-terminal residue" evidence="1">
    <location>
        <position position="53"/>
    </location>
</feature>
<evidence type="ECO:0000313" key="2">
    <source>
        <dbReference type="Proteomes" id="UP001295444"/>
    </source>
</evidence>
<organism evidence="1 2">
    <name type="scientific">Pelobates cultripes</name>
    <name type="common">Western spadefoot toad</name>
    <dbReference type="NCBI Taxonomy" id="61616"/>
    <lineage>
        <taxon>Eukaryota</taxon>
        <taxon>Metazoa</taxon>
        <taxon>Chordata</taxon>
        <taxon>Craniata</taxon>
        <taxon>Vertebrata</taxon>
        <taxon>Euteleostomi</taxon>
        <taxon>Amphibia</taxon>
        <taxon>Batrachia</taxon>
        <taxon>Anura</taxon>
        <taxon>Pelobatoidea</taxon>
        <taxon>Pelobatidae</taxon>
        <taxon>Pelobates</taxon>
    </lineage>
</organism>
<dbReference type="Proteomes" id="UP001295444">
    <property type="component" value="Chromosome 02"/>
</dbReference>
<reference evidence="1" key="1">
    <citation type="submission" date="2022-03" db="EMBL/GenBank/DDBJ databases">
        <authorList>
            <person name="Alioto T."/>
            <person name="Alioto T."/>
            <person name="Gomez Garrido J."/>
        </authorList>
    </citation>
    <scope>NUCLEOTIDE SEQUENCE</scope>
</reference>
<keyword evidence="2" id="KW-1185">Reference proteome</keyword>
<evidence type="ECO:0000313" key="1">
    <source>
        <dbReference type="EMBL" id="CAH2247010.1"/>
    </source>
</evidence>
<gene>
    <name evidence="1" type="ORF">PECUL_23A007046</name>
</gene>
<accession>A0AAD1RAY6</accession>
<feature type="non-terminal residue" evidence="1">
    <location>
        <position position="1"/>
    </location>
</feature>
<protein>
    <submittedName>
        <fullName evidence="1">Uncharacterized protein</fullName>
    </submittedName>
</protein>
<dbReference type="AlphaFoldDB" id="A0AAD1RAY6"/>
<dbReference type="EMBL" id="OW240913">
    <property type="protein sequence ID" value="CAH2247010.1"/>
    <property type="molecule type" value="Genomic_DNA"/>
</dbReference>
<name>A0AAD1RAY6_PELCU</name>
<proteinExistence type="predicted"/>